<organism evidence="1 2">
    <name type="scientific">Pseudomonas chlororaphis</name>
    <dbReference type="NCBI Taxonomy" id="587753"/>
    <lineage>
        <taxon>Bacteria</taxon>
        <taxon>Pseudomonadati</taxon>
        <taxon>Pseudomonadota</taxon>
        <taxon>Gammaproteobacteria</taxon>
        <taxon>Pseudomonadales</taxon>
        <taxon>Pseudomonadaceae</taxon>
        <taxon>Pseudomonas</taxon>
    </lineage>
</organism>
<evidence type="ECO:0000313" key="2">
    <source>
        <dbReference type="Proteomes" id="UP000032748"/>
    </source>
</evidence>
<evidence type="ECO:0000313" key="1">
    <source>
        <dbReference type="EMBL" id="AKA24520.1"/>
    </source>
</evidence>
<name>A0A0D5Y0D3_9PSED</name>
<dbReference type="EMBL" id="CP011110">
    <property type="protein sequence ID" value="AKA24520.1"/>
    <property type="molecule type" value="Genomic_DNA"/>
</dbReference>
<sequence length="66" mass="7016">MSLPAAARPGRARSAGEKTEPWLSVSQINAALPCFSYSFHIFPLNLGPSKPATRIATIPGKPLGRL</sequence>
<dbReference type="Proteomes" id="UP000032748">
    <property type="component" value="Chromosome"/>
</dbReference>
<accession>A0A0D5Y0D3</accession>
<proteinExistence type="predicted"/>
<dbReference type="KEGG" id="pcz:PCL1606_30690"/>
<protein>
    <submittedName>
        <fullName evidence="1">Uncharacterized protein</fullName>
    </submittedName>
</protein>
<gene>
    <name evidence="1" type="ORF">PCL1606_30690</name>
</gene>
<reference evidence="1 2" key="1">
    <citation type="journal article" date="2015" name="Mol. Plant Microbe Interact.">
        <title>Comparative Genomic Analysis of Pseudomonas chlororaphis PCL1606 Reveals New Insight into Antifungal Compounds Involved in Biocontrol.</title>
        <authorList>
            <person name="Calderon C.E."/>
            <person name="Ramos C."/>
            <person name="de Vicente A."/>
            <person name="Cazorla F.M."/>
        </authorList>
    </citation>
    <scope>NUCLEOTIDE SEQUENCE [LARGE SCALE GENOMIC DNA]</scope>
    <source>
        <strain evidence="1 2">PCL1606</strain>
    </source>
</reference>
<dbReference type="AlphaFoldDB" id="A0A0D5Y0D3"/>
<dbReference type="PATRIC" id="fig|587753.10.peg.3062"/>